<gene>
    <name evidence="2" type="ORF">GCM10009663_13550</name>
</gene>
<dbReference type="InterPro" id="IPR000801">
    <property type="entry name" value="Esterase-like"/>
</dbReference>
<evidence type="ECO:0000256" key="1">
    <source>
        <dbReference type="SAM" id="Phobius"/>
    </source>
</evidence>
<dbReference type="Gene3D" id="3.40.50.1820">
    <property type="entry name" value="alpha/beta hydrolase"/>
    <property type="match status" value="1"/>
</dbReference>
<feature type="transmembrane region" description="Helical" evidence="1">
    <location>
        <begin position="7"/>
        <end position="27"/>
    </location>
</feature>
<dbReference type="GO" id="GO:0016787">
    <property type="term" value="F:hydrolase activity"/>
    <property type="evidence" value="ECO:0007669"/>
    <property type="project" value="UniProtKB-KW"/>
</dbReference>
<dbReference type="Proteomes" id="UP001499987">
    <property type="component" value="Unassembled WGS sequence"/>
</dbReference>
<keyword evidence="1" id="KW-0472">Membrane</keyword>
<accession>A0ABN1TDE3</accession>
<keyword evidence="1" id="KW-1133">Transmembrane helix</keyword>
<evidence type="ECO:0000313" key="3">
    <source>
        <dbReference type="Proteomes" id="UP001499987"/>
    </source>
</evidence>
<comment type="caution">
    <text evidence="2">The sequence shown here is derived from an EMBL/GenBank/DDBJ whole genome shotgun (WGS) entry which is preliminary data.</text>
</comment>
<organism evidence="2 3">
    <name type="scientific">Kitasatospora arboriphila</name>
    <dbReference type="NCBI Taxonomy" id="258052"/>
    <lineage>
        <taxon>Bacteria</taxon>
        <taxon>Bacillati</taxon>
        <taxon>Actinomycetota</taxon>
        <taxon>Actinomycetes</taxon>
        <taxon>Kitasatosporales</taxon>
        <taxon>Streptomycetaceae</taxon>
        <taxon>Kitasatospora</taxon>
    </lineage>
</organism>
<keyword evidence="3" id="KW-1185">Reference proteome</keyword>
<dbReference type="EMBL" id="BAAALD010000008">
    <property type="protein sequence ID" value="GAA1074319.1"/>
    <property type="molecule type" value="Genomic_DNA"/>
</dbReference>
<protein>
    <submittedName>
        <fullName evidence="2">Alpha/beta hydrolase-fold protein</fullName>
    </submittedName>
</protein>
<dbReference type="InterPro" id="IPR050583">
    <property type="entry name" value="Mycobacterial_A85_antigen"/>
</dbReference>
<dbReference type="RefSeq" id="WP_344622570.1">
    <property type="nucleotide sequence ID" value="NZ_BAAALD010000008.1"/>
</dbReference>
<keyword evidence="2" id="KW-0378">Hydrolase</keyword>
<dbReference type="PANTHER" id="PTHR48098">
    <property type="entry name" value="ENTEROCHELIN ESTERASE-RELATED"/>
    <property type="match status" value="1"/>
</dbReference>
<proteinExistence type="predicted"/>
<dbReference type="PANTHER" id="PTHR48098:SF1">
    <property type="entry name" value="DIACYLGLYCEROL ACYLTRANSFERASE_MYCOLYLTRANSFERASE AG85A"/>
    <property type="match status" value="1"/>
</dbReference>
<dbReference type="SUPFAM" id="SSF53474">
    <property type="entry name" value="alpha/beta-Hydrolases"/>
    <property type="match status" value="1"/>
</dbReference>
<dbReference type="Pfam" id="PF00756">
    <property type="entry name" value="Esterase"/>
    <property type="match status" value="1"/>
</dbReference>
<evidence type="ECO:0000313" key="2">
    <source>
        <dbReference type="EMBL" id="GAA1074319.1"/>
    </source>
</evidence>
<reference evidence="2 3" key="1">
    <citation type="journal article" date="2019" name="Int. J. Syst. Evol. Microbiol.">
        <title>The Global Catalogue of Microorganisms (GCM) 10K type strain sequencing project: providing services to taxonomists for standard genome sequencing and annotation.</title>
        <authorList>
            <consortium name="The Broad Institute Genomics Platform"/>
            <consortium name="The Broad Institute Genome Sequencing Center for Infectious Disease"/>
            <person name="Wu L."/>
            <person name="Ma J."/>
        </authorList>
    </citation>
    <scope>NUCLEOTIDE SEQUENCE [LARGE SCALE GENOMIC DNA]</scope>
    <source>
        <strain evidence="2 3">JCM 13002</strain>
    </source>
</reference>
<dbReference type="InterPro" id="IPR029058">
    <property type="entry name" value="AB_hydrolase_fold"/>
</dbReference>
<name>A0ABN1TDE3_9ACTN</name>
<sequence>MELTSRSLVYSLIATAVAGLAATLWLWPRLARQRPLPVLGRLGLLTVVQVSVLGVLALAVNNTYSFYTSWNDLLHPGGAALALTSSEHAKGAAPDSQKLVEPTSEGGLETVKDVLPAGRPEEVGRVDSVKVTGTESGLSDQVFVYLPPEYFVPKYARERFPVMLAIGGYPGPSLHLVEGLRVPQTVSELERAGRMSPTIVVMARPTVAPPRNTECVDVAGGPRSETWFTKDVPTAIRSAYRASHSPASWGVFGYSTGGSCALRMAMRSPDAFPNAAALHADYQVPNDRWTDGDLFRGDAQAASQSDLNWRLKNLPAPHASLLVVSTRTEDNYQATQQFLATAQQVAANNPDFTVDSLFLDDGGHSFETWRRELPAALEWMSDRLAPPPDREPRQ</sequence>
<keyword evidence="1" id="KW-0812">Transmembrane</keyword>
<feature type="transmembrane region" description="Helical" evidence="1">
    <location>
        <begin position="39"/>
        <end position="60"/>
    </location>
</feature>